<keyword evidence="5 6" id="KW-0472">Membrane</keyword>
<keyword evidence="2" id="KW-1003">Cell membrane</keyword>
<comment type="subcellular location">
    <subcellularLocation>
        <location evidence="1">Cell membrane</location>
        <topology evidence="1">Multi-pass membrane protein</topology>
    </subcellularLocation>
</comment>
<feature type="transmembrane region" description="Helical" evidence="6">
    <location>
        <begin position="388"/>
        <end position="407"/>
    </location>
</feature>
<feature type="transmembrane region" description="Helical" evidence="6">
    <location>
        <begin position="176"/>
        <end position="193"/>
    </location>
</feature>
<sequence>MQVKSLIQKLLKNRERNYLLFSQILGAFIGIVYGKLVAVYIPISDFGVFNLYYGIYFFFFSVFFNPLLQFIKVNNSNLQLIGHRNILKIFVVFLIVNALILYLVFKIKYNISPFLVILINLFLVSNFLFNLYTDYFNLNNKIKLFSTANILKNIFLLTSLGFFIFFGNKVLNGLEILWITQLFGFVGVIICFFKKYKWYFNNHIESFKEFFRKFFLYSSPLIILAFWSWVNTYTDRYIIEYFLDEKSVGLYNANLGLGSKFFLLFYPFFTTLLTPIIFNKEINTIEKKKVINKYAKVYGAVAVLFLIFVLVFLQLIGNILLSAQYKEGFFIIFWGALGYFLLTLGYFFEMIFYANHQTKMILYANIVSGVLSIVFNIIFINIFGLKGILLGFILAVVSKLYFLYINYKKL</sequence>
<accession>A0A1E5UF72</accession>
<feature type="transmembrane region" description="Helical" evidence="6">
    <location>
        <begin position="360"/>
        <end position="382"/>
    </location>
</feature>
<feature type="transmembrane region" description="Helical" evidence="6">
    <location>
        <begin position="297"/>
        <end position="316"/>
    </location>
</feature>
<feature type="transmembrane region" description="Helical" evidence="6">
    <location>
        <begin position="250"/>
        <end position="276"/>
    </location>
</feature>
<gene>
    <name evidence="7" type="ORF">BHF72_2099</name>
</gene>
<reference evidence="7 8" key="1">
    <citation type="submission" date="2016-09" db="EMBL/GenBank/DDBJ databases">
        <authorList>
            <person name="Capua I."/>
            <person name="De Benedictis P."/>
            <person name="Joannis T."/>
            <person name="Lombin L.H."/>
            <person name="Cattoli G."/>
        </authorList>
    </citation>
    <scope>NUCLEOTIDE SEQUENCE [LARGE SCALE GENOMIC DNA]</scope>
    <source>
        <strain evidence="7 8">NRS-1</strain>
    </source>
</reference>
<dbReference type="AlphaFoldDB" id="A0A1E5UF72"/>
<feature type="transmembrane region" description="Helical" evidence="6">
    <location>
        <begin position="144"/>
        <end position="164"/>
    </location>
</feature>
<dbReference type="InterPro" id="IPR002797">
    <property type="entry name" value="Polysacc_synth"/>
</dbReference>
<dbReference type="InterPro" id="IPR050833">
    <property type="entry name" value="Poly_Biosynth_Transport"/>
</dbReference>
<evidence type="ECO:0000313" key="8">
    <source>
        <dbReference type="Proteomes" id="UP000095601"/>
    </source>
</evidence>
<evidence type="ECO:0000256" key="3">
    <source>
        <dbReference type="ARBA" id="ARBA00022692"/>
    </source>
</evidence>
<dbReference type="KEGG" id="cnr:EB819_08380"/>
<name>A0A1E5UF72_9FLAO</name>
<proteinExistence type="predicted"/>
<evidence type="ECO:0000256" key="6">
    <source>
        <dbReference type="SAM" id="Phobius"/>
    </source>
</evidence>
<comment type="caution">
    <text evidence="7">The sequence shown here is derived from an EMBL/GenBank/DDBJ whole genome shotgun (WGS) entry which is preliminary data.</text>
</comment>
<evidence type="ECO:0000256" key="4">
    <source>
        <dbReference type="ARBA" id="ARBA00022989"/>
    </source>
</evidence>
<feature type="transmembrane region" description="Helical" evidence="6">
    <location>
        <begin position="53"/>
        <end position="73"/>
    </location>
</feature>
<keyword evidence="3 6" id="KW-0812">Transmembrane</keyword>
<dbReference type="STRING" id="237258.SAMN04489756_11010"/>
<feature type="transmembrane region" description="Helical" evidence="6">
    <location>
        <begin position="328"/>
        <end position="348"/>
    </location>
</feature>
<feature type="transmembrane region" description="Helical" evidence="6">
    <location>
        <begin position="20"/>
        <end position="41"/>
    </location>
</feature>
<feature type="transmembrane region" description="Helical" evidence="6">
    <location>
        <begin position="111"/>
        <end position="132"/>
    </location>
</feature>
<organism evidence="7 8">
    <name type="scientific">Cloacibacterium normanense</name>
    <dbReference type="NCBI Taxonomy" id="237258"/>
    <lineage>
        <taxon>Bacteria</taxon>
        <taxon>Pseudomonadati</taxon>
        <taxon>Bacteroidota</taxon>
        <taxon>Flavobacteriia</taxon>
        <taxon>Flavobacteriales</taxon>
        <taxon>Weeksellaceae</taxon>
    </lineage>
</organism>
<dbReference type="GO" id="GO:0005886">
    <property type="term" value="C:plasma membrane"/>
    <property type="evidence" value="ECO:0007669"/>
    <property type="project" value="UniProtKB-SubCell"/>
</dbReference>
<evidence type="ECO:0000256" key="5">
    <source>
        <dbReference type="ARBA" id="ARBA00023136"/>
    </source>
</evidence>
<dbReference type="OrthoDB" id="1414494at2"/>
<keyword evidence="4 6" id="KW-1133">Transmembrane helix</keyword>
<dbReference type="PANTHER" id="PTHR30250:SF11">
    <property type="entry name" value="O-ANTIGEN TRANSPORTER-RELATED"/>
    <property type="match status" value="1"/>
</dbReference>
<evidence type="ECO:0000256" key="1">
    <source>
        <dbReference type="ARBA" id="ARBA00004651"/>
    </source>
</evidence>
<evidence type="ECO:0000313" key="7">
    <source>
        <dbReference type="EMBL" id="OEL11458.1"/>
    </source>
</evidence>
<feature type="transmembrane region" description="Helical" evidence="6">
    <location>
        <begin position="214"/>
        <end position="230"/>
    </location>
</feature>
<feature type="transmembrane region" description="Helical" evidence="6">
    <location>
        <begin position="85"/>
        <end position="105"/>
    </location>
</feature>
<evidence type="ECO:0000256" key="2">
    <source>
        <dbReference type="ARBA" id="ARBA00022475"/>
    </source>
</evidence>
<dbReference type="Proteomes" id="UP000095601">
    <property type="component" value="Unassembled WGS sequence"/>
</dbReference>
<dbReference type="EMBL" id="MKGI01000041">
    <property type="protein sequence ID" value="OEL11458.1"/>
    <property type="molecule type" value="Genomic_DNA"/>
</dbReference>
<keyword evidence="8" id="KW-1185">Reference proteome</keyword>
<dbReference type="PANTHER" id="PTHR30250">
    <property type="entry name" value="PST FAMILY PREDICTED COLANIC ACID TRANSPORTER"/>
    <property type="match status" value="1"/>
</dbReference>
<dbReference type="RefSeq" id="WP_069798160.1">
    <property type="nucleotide sequence ID" value="NZ_CP034157.1"/>
</dbReference>
<protein>
    <submittedName>
        <fullName evidence="7">Polysaccharide biosynthesis family protein</fullName>
    </submittedName>
</protein>
<dbReference type="Pfam" id="PF01943">
    <property type="entry name" value="Polysacc_synt"/>
    <property type="match status" value="1"/>
</dbReference>